<name>A0A1I7EX19_9FIRM</name>
<evidence type="ECO:0000313" key="19">
    <source>
        <dbReference type="EMBL" id="SFU28429.1"/>
    </source>
</evidence>
<feature type="domain" description="Alpha-D-phosphohexomutase alpha/beta/alpha" evidence="16">
    <location>
        <begin position="48"/>
        <end position="183"/>
    </location>
</feature>
<dbReference type="STRING" id="155865.SAMN05216515_10269"/>
<reference evidence="19 20" key="1">
    <citation type="submission" date="2016-10" db="EMBL/GenBank/DDBJ databases">
        <authorList>
            <person name="de Groot N.N."/>
        </authorList>
    </citation>
    <scope>NUCLEOTIDE SEQUENCE [LARGE SCALE GENOMIC DNA]</scope>
    <source>
        <strain evidence="19 20">KHGC13</strain>
    </source>
</reference>
<dbReference type="InterPro" id="IPR016066">
    <property type="entry name" value="A-D-PHexomutase_CS"/>
</dbReference>
<evidence type="ECO:0000313" key="20">
    <source>
        <dbReference type="Proteomes" id="UP000198817"/>
    </source>
</evidence>
<dbReference type="GO" id="GO:0004614">
    <property type="term" value="F:phosphoglucomutase activity"/>
    <property type="evidence" value="ECO:0007669"/>
    <property type="project" value="UniProtKB-EC"/>
</dbReference>
<comment type="similarity">
    <text evidence="5 14">Belongs to the phosphohexose mutase family.</text>
</comment>
<keyword evidence="10" id="KW-0413">Isomerase</keyword>
<evidence type="ECO:0000259" key="18">
    <source>
        <dbReference type="Pfam" id="PF02880"/>
    </source>
</evidence>
<feature type="domain" description="Alpha-D-phosphohexomutase C-terminal" evidence="15">
    <location>
        <begin position="474"/>
        <end position="537"/>
    </location>
</feature>
<keyword evidence="20" id="KW-1185">Reference proteome</keyword>
<dbReference type="InterPro" id="IPR005846">
    <property type="entry name" value="A-D-PHexomutase_a/b/a-III"/>
</dbReference>
<dbReference type="GO" id="GO:0006166">
    <property type="term" value="P:purine ribonucleoside salvage"/>
    <property type="evidence" value="ECO:0007669"/>
    <property type="project" value="TreeGrafter"/>
</dbReference>
<evidence type="ECO:0000259" key="15">
    <source>
        <dbReference type="Pfam" id="PF00408"/>
    </source>
</evidence>
<evidence type="ECO:0000256" key="9">
    <source>
        <dbReference type="ARBA" id="ARBA00022842"/>
    </source>
</evidence>
<dbReference type="GO" id="GO:0000287">
    <property type="term" value="F:magnesium ion binding"/>
    <property type="evidence" value="ECO:0007669"/>
    <property type="project" value="InterPro"/>
</dbReference>
<dbReference type="SUPFAM" id="SSF53738">
    <property type="entry name" value="Phosphoglucomutase, first 3 domains"/>
    <property type="match status" value="3"/>
</dbReference>
<dbReference type="Pfam" id="PF02880">
    <property type="entry name" value="PGM_PMM_III"/>
    <property type="match status" value="1"/>
</dbReference>
<organism evidence="19 20">
    <name type="scientific">Eubacterium pyruvativorans</name>
    <dbReference type="NCBI Taxonomy" id="155865"/>
    <lineage>
        <taxon>Bacteria</taxon>
        <taxon>Bacillati</taxon>
        <taxon>Bacillota</taxon>
        <taxon>Clostridia</taxon>
        <taxon>Eubacteriales</taxon>
        <taxon>Eubacteriaceae</taxon>
        <taxon>Eubacterium</taxon>
    </lineage>
</organism>
<dbReference type="CDD" id="cd05799">
    <property type="entry name" value="PGM2"/>
    <property type="match status" value="1"/>
</dbReference>
<evidence type="ECO:0000256" key="1">
    <source>
        <dbReference type="ARBA" id="ARBA00000443"/>
    </source>
</evidence>
<comment type="pathway">
    <text evidence="3">Glycolipid metabolism; diglucosyl-diacylglycerol biosynthesis.</text>
</comment>
<dbReference type="AlphaFoldDB" id="A0A1I7EX19"/>
<proteinExistence type="inferred from homology"/>
<evidence type="ECO:0000256" key="2">
    <source>
        <dbReference type="ARBA" id="ARBA00001946"/>
    </source>
</evidence>
<comment type="catalytic activity">
    <reaction evidence="1">
        <text>alpha-D-glucose 1-phosphate = alpha-D-glucose 6-phosphate</text>
        <dbReference type="Rhea" id="RHEA:23536"/>
        <dbReference type="ChEBI" id="CHEBI:58225"/>
        <dbReference type="ChEBI" id="CHEBI:58601"/>
        <dbReference type="EC" id="5.4.2.2"/>
    </reaction>
</comment>
<dbReference type="InterPro" id="IPR005843">
    <property type="entry name" value="A-D-PHexomutase_C"/>
</dbReference>
<dbReference type="GO" id="GO:0005975">
    <property type="term" value="P:carbohydrate metabolic process"/>
    <property type="evidence" value="ECO:0007669"/>
    <property type="project" value="InterPro"/>
</dbReference>
<evidence type="ECO:0000256" key="6">
    <source>
        <dbReference type="ARBA" id="ARBA00012728"/>
    </source>
</evidence>
<evidence type="ECO:0000256" key="3">
    <source>
        <dbReference type="ARBA" id="ARBA00005164"/>
    </source>
</evidence>
<evidence type="ECO:0000256" key="10">
    <source>
        <dbReference type="ARBA" id="ARBA00023235"/>
    </source>
</evidence>
<sequence length="550" mass="62625">MREMREHAEQEYRRWLENTEDDSSMHAELLKLMGNDDEIFDAFYQDLSFGTSGLRGILGPGTNRMNVYVVRRASQGIANYLKKHYDRPSVVIAYDTRKDSELFAREAAAVFRGNKVKTHLFGEVTPVSVLAFAIRQLKCSMGVMITASHNPKHYNGYKVYNSDGYQVIGQEPEMILEEIGRVDFFEGIHRKLDNGVMTVSTRVSEDFIRAALKRPPHISPEAVNQLKTVYTPLHGTGLKYVRSLFKNVGYSNYTVVRSQEYPDPAFHTCSTPNPEKILTYDEAFKVIDREGGELIVATDPDADRCGAALYHDGVRTIVTGNQLGLLMLDYLCHMEPPEPDQIVAKSIVTSPLVNQMARKYGFKVVNNVPGFRYIGNILARLDQAGQGNRFYLGFEESNSFLVNPFSHEKDGITAAMLIVEIAAFHKAQGKDLIDRLNEIYEEFGRCVDKQRNYFFSGAGGRRTMDQIMTYLRREVRTRLGDKEVIRKVDYLRDTGLPKADALEFDFHDGSRLIIRPSGTEAKLKVYSFETDDFKSVERDMVRIIERFSQV</sequence>
<dbReference type="GO" id="GO:0008973">
    <property type="term" value="F:phosphopentomutase activity"/>
    <property type="evidence" value="ECO:0007669"/>
    <property type="project" value="TreeGrafter"/>
</dbReference>
<evidence type="ECO:0000256" key="13">
    <source>
        <dbReference type="ARBA" id="ARBA00041467"/>
    </source>
</evidence>
<dbReference type="EMBL" id="FPBT01000001">
    <property type="protein sequence ID" value="SFU28429.1"/>
    <property type="molecule type" value="Genomic_DNA"/>
</dbReference>
<feature type="domain" description="Alpha-D-phosphohexomutase alpha/beta/alpha" evidence="18">
    <location>
        <begin position="320"/>
        <end position="442"/>
    </location>
</feature>
<evidence type="ECO:0000256" key="5">
    <source>
        <dbReference type="ARBA" id="ARBA00010231"/>
    </source>
</evidence>
<dbReference type="InterPro" id="IPR005844">
    <property type="entry name" value="A-D-PHexomutase_a/b/a-I"/>
</dbReference>
<dbReference type="InterPro" id="IPR005841">
    <property type="entry name" value="Alpha-D-phosphohexomutase_SF"/>
</dbReference>
<evidence type="ECO:0000259" key="16">
    <source>
        <dbReference type="Pfam" id="PF02878"/>
    </source>
</evidence>
<dbReference type="PANTHER" id="PTHR45745">
    <property type="entry name" value="PHOSPHOMANNOMUTASE 45A"/>
    <property type="match status" value="1"/>
</dbReference>
<dbReference type="EC" id="5.4.2.2" evidence="6"/>
<gene>
    <name evidence="19" type="ORF">SAMN05216508_10168</name>
</gene>
<evidence type="ECO:0000259" key="17">
    <source>
        <dbReference type="Pfam" id="PF02879"/>
    </source>
</evidence>
<dbReference type="PANTHER" id="PTHR45745:SF1">
    <property type="entry name" value="PHOSPHOGLUCOMUTASE 2B-RELATED"/>
    <property type="match status" value="1"/>
</dbReference>
<dbReference type="Pfam" id="PF02879">
    <property type="entry name" value="PGM_PMM_II"/>
    <property type="match status" value="1"/>
</dbReference>
<dbReference type="PROSITE" id="PS00710">
    <property type="entry name" value="PGM_PMM"/>
    <property type="match status" value="1"/>
</dbReference>
<evidence type="ECO:0000256" key="14">
    <source>
        <dbReference type="RuleBase" id="RU004326"/>
    </source>
</evidence>
<comment type="cofactor">
    <cofactor evidence="2">
        <name>Mg(2+)</name>
        <dbReference type="ChEBI" id="CHEBI:18420"/>
    </cofactor>
</comment>
<dbReference type="SUPFAM" id="SSF55957">
    <property type="entry name" value="Phosphoglucomutase, C-terminal domain"/>
    <property type="match status" value="1"/>
</dbReference>
<evidence type="ECO:0000256" key="8">
    <source>
        <dbReference type="ARBA" id="ARBA00022723"/>
    </source>
</evidence>
<keyword evidence="8 14" id="KW-0479">Metal-binding</keyword>
<dbReference type="Pfam" id="PF02878">
    <property type="entry name" value="PGM_PMM_I"/>
    <property type="match status" value="1"/>
</dbReference>
<dbReference type="Gene3D" id="3.40.120.10">
    <property type="entry name" value="Alpha-D-Glucose-1,6-Bisphosphate, subunit A, domain 3"/>
    <property type="match status" value="3"/>
</dbReference>
<dbReference type="PRINTS" id="PR00509">
    <property type="entry name" value="PGMPMM"/>
</dbReference>
<keyword evidence="7" id="KW-0597">Phosphoprotein</keyword>
<feature type="domain" description="Alpha-D-phosphohexomutase alpha/beta/alpha" evidence="17">
    <location>
        <begin position="207"/>
        <end position="311"/>
    </location>
</feature>
<dbReference type="Pfam" id="PF00408">
    <property type="entry name" value="PGM_PMM_IV"/>
    <property type="match status" value="1"/>
</dbReference>
<protein>
    <recommendedName>
        <fullName evidence="11">Phosphoglucomutase</fullName>
        <ecNumber evidence="6">5.4.2.2</ecNumber>
    </recommendedName>
    <alternativeName>
        <fullName evidence="13">Alpha-phosphoglucomutase</fullName>
    </alternativeName>
    <alternativeName>
        <fullName evidence="12">Glucose phosphomutase</fullName>
    </alternativeName>
</protein>
<evidence type="ECO:0000256" key="11">
    <source>
        <dbReference type="ARBA" id="ARBA00039995"/>
    </source>
</evidence>
<dbReference type="InterPro" id="IPR016055">
    <property type="entry name" value="A-D-PHexomutase_a/b/a-I/II/III"/>
</dbReference>
<evidence type="ECO:0000256" key="12">
    <source>
        <dbReference type="ARBA" id="ARBA00041398"/>
    </source>
</evidence>
<evidence type="ECO:0000256" key="7">
    <source>
        <dbReference type="ARBA" id="ARBA00022553"/>
    </source>
</evidence>
<dbReference type="InterPro" id="IPR036900">
    <property type="entry name" value="A-D-PHexomutase_C_sf"/>
</dbReference>
<dbReference type="Gene3D" id="3.30.310.50">
    <property type="entry name" value="Alpha-D-phosphohexomutase, C-terminal domain"/>
    <property type="match status" value="1"/>
</dbReference>
<dbReference type="InterPro" id="IPR005845">
    <property type="entry name" value="A-D-PHexomutase_a/b/a-II"/>
</dbReference>
<comment type="pathway">
    <text evidence="4">Lipid metabolism.</text>
</comment>
<evidence type="ECO:0000256" key="4">
    <source>
        <dbReference type="ARBA" id="ARBA00005189"/>
    </source>
</evidence>
<dbReference type="Proteomes" id="UP000198817">
    <property type="component" value="Unassembled WGS sequence"/>
</dbReference>
<keyword evidence="9 14" id="KW-0460">Magnesium</keyword>
<accession>A0A1I7EX19</accession>